<name>A0A6A6J1B9_9PLEO</name>
<keyword evidence="4" id="KW-1185">Reference proteome</keyword>
<dbReference type="EMBL" id="ML987189">
    <property type="protein sequence ID" value="KAF2256348.1"/>
    <property type="molecule type" value="Genomic_DNA"/>
</dbReference>
<keyword evidence="1" id="KW-0175">Coiled coil</keyword>
<dbReference type="RefSeq" id="XP_033691352.1">
    <property type="nucleotide sequence ID" value="XM_033823028.1"/>
</dbReference>
<proteinExistence type="predicted"/>
<evidence type="ECO:0000313" key="3">
    <source>
        <dbReference type="EMBL" id="KAF2256348.1"/>
    </source>
</evidence>
<feature type="compositionally biased region" description="Polar residues" evidence="2">
    <location>
        <begin position="62"/>
        <end position="78"/>
    </location>
</feature>
<organism evidence="3 4">
    <name type="scientific">Trematosphaeria pertusa</name>
    <dbReference type="NCBI Taxonomy" id="390896"/>
    <lineage>
        <taxon>Eukaryota</taxon>
        <taxon>Fungi</taxon>
        <taxon>Dikarya</taxon>
        <taxon>Ascomycota</taxon>
        <taxon>Pezizomycotina</taxon>
        <taxon>Dothideomycetes</taxon>
        <taxon>Pleosporomycetidae</taxon>
        <taxon>Pleosporales</taxon>
        <taxon>Massarineae</taxon>
        <taxon>Trematosphaeriaceae</taxon>
        <taxon>Trematosphaeria</taxon>
    </lineage>
</organism>
<feature type="region of interest" description="Disordered" evidence="2">
    <location>
        <begin position="243"/>
        <end position="280"/>
    </location>
</feature>
<dbReference type="AlphaFoldDB" id="A0A6A6J1B9"/>
<sequence length="361" mass="40619">MGIERPAGVVRPTRAIALAKEVTPASRKHAVSAATIFKQRPQNAKRVEITSRPIDAAARLTANPSSAQKPARSSTRSPQKGLWEVQKKRADDVHPLAVVFKDTANEYRKHLYTTATARLDATLSKRLTTLHESNLSPISSAPNTDDPHDSPVKLTIPAKYDRVASKVFRSLREYNITSRQTNENGEQESVQTTLEEKLVSFEERYKKEAEEIMRLESQWEQIVSEIWKVGTQCLGEDAMSELLEQQPPSSPARNAEPTLFVPEQGSSPLPTRTAENKDPKKHVTFQTPQRDLPRFLLAPSVYRNHPIPTLPDLPEKEAKTLEDVVAKLGVEQIDELKRIDKEQQKWWGKKTQQIAMALGDD</sequence>
<protein>
    <submittedName>
        <fullName evidence="3">Uncharacterized protein</fullName>
    </submittedName>
</protein>
<dbReference type="OrthoDB" id="3777651at2759"/>
<feature type="coiled-coil region" evidence="1">
    <location>
        <begin position="191"/>
        <end position="218"/>
    </location>
</feature>
<accession>A0A6A6J1B9</accession>
<evidence type="ECO:0000313" key="4">
    <source>
        <dbReference type="Proteomes" id="UP000800094"/>
    </source>
</evidence>
<evidence type="ECO:0000256" key="2">
    <source>
        <dbReference type="SAM" id="MobiDB-lite"/>
    </source>
</evidence>
<dbReference type="GeneID" id="54576358"/>
<gene>
    <name evidence="3" type="ORF">BU26DRAFT_413677</name>
</gene>
<feature type="region of interest" description="Disordered" evidence="2">
    <location>
        <begin position="60"/>
        <end position="81"/>
    </location>
</feature>
<reference evidence="3" key="1">
    <citation type="journal article" date="2020" name="Stud. Mycol.">
        <title>101 Dothideomycetes genomes: a test case for predicting lifestyles and emergence of pathogens.</title>
        <authorList>
            <person name="Haridas S."/>
            <person name="Albert R."/>
            <person name="Binder M."/>
            <person name="Bloem J."/>
            <person name="Labutti K."/>
            <person name="Salamov A."/>
            <person name="Andreopoulos B."/>
            <person name="Baker S."/>
            <person name="Barry K."/>
            <person name="Bills G."/>
            <person name="Bluhm B."/>
            <person name="Cannon C."/>
            <person name="Castanera R."/>
            <person name="Culley D."/>
            <person name="Daum C."/>
            <person name="Ezra D."/>
            <person name="Gonzalez J."/>
            <person name="Henrissat B."/>
            <person name="Kuo A."/>
            <person name="Liang C."/>
            <person name="Lipzen A."/>
            <person name="Lutzoni F."/>
            <person name="Magnuson J."/>
            <person name="Mondo S."/>
            <person name="Nolan M."/>
            <person name="Ohm R."/>
            <person name="Pangilinan J."/>
            <person name="Park H.-J."/>
            <person name="Ramirez L."/>
            <person name="Alfaro M."/>
            <person name="Sun H."/>
            <person name="Tritt A."/>
            <person name="Yoshinaga Y."/>
            <person name="Zwiers L.-H."/>
            <person name="Turgeon B."/>
            <person name="Goodwin S."/>
            <person name="Spatafora J."/>
            <person name="Crous P."/>
            <person name="Grigoriev I."/>
        </authorList>
    </citation>
    <scope>NUCLEOTIDE SEQUENCE</scope>
    <source>
        <strain evidence="3">CBS 122368</strain>
    </source>
</reference>
<dbReference type="Proteomes" id="UP000800094">
    <property type="component" value="Unassembled WGS sequence"/>
</dbReference>
<evidence type="ECO:0000256" key="1">
    <source>
        <dbReference type="SAM" id="Coils"/>
    </source>
</evidence>